<organism evidence="1 2">
    <name type="scientific">Pyropia yezoensis</name>
    <name type="common">Susabi-nori</name>
    <name type="synonym">Porphyra yezoensis</name>
    <dbReference type="NCBI Taxonomy" id="2788"/>
    <lineage>
        <taxon>Eukaryota</taxon>
        <taxon>Rhodophyta</taxon>
        <taxon>Bangiophyceae</taxon>
        <taxon>Bangiales</taxon>
        <taxon>Bangiaceae</taxon>
        <taxon>Pyropia</taxon>
    </lineage>
</organism>
<name>A0ACC3CA00_PYRYE</name>
<gene>
    <name evidence="1" type="ORF">I4F81_009540</name>
</gene>
<keyword evidence="2" id="KW-1185">Reference proteome</keyword>
<comment type="caution">
    <text evidence="1">The sequence shown here is derived from an EMBL/GenBank/DDBJ whole genome shotgun (WGS) entry which is preliminary data.</text>
</comment>
<evidence type="ECO:0000313" key="1">
    <source>
        <dbReference type="EMBL" id="KAK1867030.1"/>
    </source>
</evidence>
<reference evidence="1" key="1">
    <citation type="submission" date="2019-11" db="EMBL/GenBank/DDBJ databases">
        <title>Nori genome reveals adaptations in red seaweeds to the harsh intertidal environment.</title>
        <authorList>
            <person name="Wang D."/>
            <person name="Mao Y."/>
        </authorList>
    </citation>
    <scope>NUCLEOTIDE SEQUENCE</scope>
    <source>
        <tissue evidence="1">Gametophyte</tissue>
    </source>
</reference>
<evidence type="ECO:0000313" key="2">
    <source>
        <dbReference type="Proteomes" id="UP000798662"/>
    </source>
</evidence>
<sequence length="130" mass="13330">MTGSSSVYLATAAGSALAQPLITHVASAFQTDGRTTGGGGGGKQEMAATRPFGGAGSEERGLKGGPSGAEEQWKGGSAGIVGEEVAGGVWRWRVCATGGPFLRQLRVRCARRHRREGGARAAPPRACKHR</sequence>
<proteinExistence type="predicted"/>
<dbReference type="Proteomes" id="UP000798662">
    <property type="component" value="Chromosome 3"/>
</dbReference>
<dbReference type="EMBL" id="CM020620">
    <property type="protein sequence ID" value="KAK1867030.1"/>
    <property type="molecule type" value="Genomic_DNA"/>
</dbReference>
<accession>A0ACC3CA00</accession>
<protein>
    <submittedName>
        <fullName evidence="1">Uncharacterized protein</fullName>
    </submittedName>
</protein>